<dbReference type="InterPro" id="IPR015424">
    <property type="entry name" value="PyrdxlP-dep_Trfase"/>
</dbReference>
<dbReference type="AlphaFoldDB" id="A0A6A6DXX3"/>
<dbReference type="PANTHER" id="PTHR30244:SF34">
    <property type="entry name" value="DTDP-4-AMINO-4,6-DIDEOXYGALACTOSE TRANSAMINASE"/>
    <property type="match status" value="1"/>
</dbReference>
<dbReference type="GO" id="GO:0019180">
    <property type="term" value="F:dTDP-4-amino-4,6-dideoxygalactose transaminase activity"/>
    <property type="evidence" value="ECO:0007669"/>
    <property type="project" value="TreeGrafter"/>
</dbReference>
<reference evidence="1" key="1">
    <citation type="journal article" date="2020" name="Stud. Mycol.">
        <title>101 Dothideomycetes genomes: a test case for predicting lifestyles and emergence of pathogens.</title>
        <authorList>
            <person name="Haridas S."/>
            <person name="Albert R."/>
            <person name="Binder M."/>
            <person name="Bloem J."/>
            <person name="Labutti K."/>
            <person name="Salamov A."/>
            <person name="Andreopoulos B."/>
            <person name="Baker S."/>
            <person name="Barry K."/>
            <person name="Bills G."/>
            <person name="Bluhm B."/>
            <person name="Cannon C."/>
            <person name="Castanera R."/>
            <person name="Culley D."/>
            <person name="Daum C."/>
            <person name="Ezra D."/>
            <person name="Gonzalez J."/>
            <person name="Henrissat B."/>
            <person name="Kuo A."/>
            <person name="Liang C."/>
            <person name="Lipzen A."/>
            <person name="Lutzoni F."/>
            <person name="Magnuson J."/>
            <person name="Mondo S."/>
            <person name="Nolan M."/>
            <person name="Ohm R."/>
            <person name="Pangilinan J."/>
            <person name="Park H.-J."/>
            <person name="Ramirez L."/>
            <person name="Alfaro M."/>
            <person name="Sun H."/>
            <person name="Tritt A."/>
            <person name="Yoshinaga Y."/>
            <person name="Zwiers L.-H."/>
            <person name="Turgeon B."/>
            <person name="Goodwin S."/>
            <person name="Spatafora J."/>
            <person name="Crous P."/>
            <person name="Grigoriev I."/>
        </authorList>
    </citation>
    <scope>NUCLEOTIDE SEQUENCE</scope>
    <source>
        <strain evidence="1">CBS 207.26</strain>
    </source>
</reference>
<protein>
    <submittedName>
        <fullName evidence="1">TDP-4-keto-6-deoxy-D-glucose transaminase</fullName>
    </submittedName>
</protein>
<dbReference type="PIRSF" id="PIRSF000390">
    <property type="entry name" value="PLP_StrS"/>
    <property type="match status" value="1"/>
</dbReference>
<dbReference type="InterPro" id="IPR015421">
    <property type="entry name" value="PyrdxlP-dep_Trfase_major"/>
</dbReference>
<dbReference type="NCBIfam" id="NF008687">
    <property type="entry name" value="PRK11706.1"/>
    <property type="match status" value="1"/>
</dbReference>
<name>A0A6A6DXX3_9PEZI</name>
<dbReference type="SUPFAM" id="SSF53383">
    <property type="entry name" value="PLP-dependent transferases"/>
    <property type="match status" value="1"/>
</dbReference>
<dbReference type="Gene3D" id="3.40.640.10">
    <property type="entry name" value="Type I PLP-dependent aspartate aminotransferase-like (Major domain)"/>
    <property type="match status" value="1"/>
</dbReference>
<dbReference type="Gene3D" id="3.90.1150.10">
    <property type="entry name" value="Aspartate Aminotransferase, domain 1"/>
    <property type="match status" value="1"/>
</dbReference>
<gene>
    <name evidence="1" type="ORF">K469DRAFT_727102</name>
</gene>
<proteinExistence type="predicted"/>
<dbReference type="GO" id="GO:0030170">
    <property type="term" value="F:pyridoxal phosphate binding"/>
    <property type="evidence" value="ECO:0007669"/>
    <property type="project" value="TreeGrafter"/>
</dbReference>
<organism evidence="1 2">
    <name type="scientific">Zopfia rhizophila CBS 207.26</name>
    <dbReference type="NCBI Taxonomy" id="1314779"/>
    <lineage>
        <taxon>Eukaryota</taxon>
        <taxon>Fungi</taxon>
        <taxon>Dikarya</taxon>
        <taxon>Ascomycota</taxon>
        <taxon>Pezizomycotina</taxon>
        <taxon>Dothideomycetes</taxon>
        <taxon>Dothideomycetes incertae sedis</taxon>
        <taxon>Zopfiaceae</taxon>
        <taxon>Zopfia</taxon>
    </lineage>
</organism>
<evidence type="ECO:0000313" key="2">
    <source>
        <dbReference type="Proteomes" id="UP000800200"/>
    </source>
</evidence>
<dbReference type="InterPro" id="IPR000653">
    <property type="entry name" value="DegT/StrS_aminotransferase"/>
</dbReference>
<dbReference type="NCBIfam" id="TIGR02379">
    <property type="entry name" value="ECA_wecE"/>
    <property type="match status" value="1"/>
</dbReference>
<keyword evidence="2" id="KW-1185">Reference proteome</keyword>
<dbReference type="PANTHER" id="PTHR30244">
    <property type="entry name" value="TRANSAMINASE"/>
    <property type="match status" value="1"/>
</dbReference>
<accession>A0A6A6DXX3</accession>
<dbReference type="InterPro" id="IPR015422">
    <property type="entry name" value="PyrdxlP-dep_Trfase_small"/>
</dbReference>
<dbReference type="GO" id="GO:0000271">
    <property type="term" value="P:polysaccharide biosynthetic process"/>
    <property type="evidence" value="ECO:0007669"/>
    <property type="project" value="TreeGrafter"/>
</dbReference>
<dbReference type="Pfam" id="PF01041">
    <property type="entry name" value="DegT_DnrJ_EryC1"/>
    <property type="match status" value="1"/>
</dbReference>
<evidence type="ECO:0000313" key="1">
    <source>
        <dbReference type="EMBL" id="KAF2184541.1"/>
    </source>
</evidence>
<dbReference type="Proteomes" id="UP000800200">
    <property type="component" value="Unassembled WGS sequence"/>
</dbReference>
<dbReference type="EMBL" id="ML994637">
    <property type="protein sequence ID" value="KAF2184541.1"/>
    <property type="molecule type" value="Genomic_DNA"/>
</dbReference>
<sequence>MAIPFTRALVTGTEHENVKQALEDGSIGGTGVFGRQCQQWMEQLSPSSRVFLTTSGTSALIFAALLADIQPGDEVIVPSYTYVATVNAFLMRGATCVYVDVEKSTMNLDPALLEAAITPKTRAIVPVHYASIACDMTTIMAVAKRHKLIVIEDAASSLTSAYKGKPLGSIGHIGCFSFHATKNFTAGGQGGAIMVNDPNLLARAEVIYENGTNRRQLARGEVSRYEMLDLGANFYMSEVSAACLAGQLVMAEHVSARRRQLWEVYYARLKGLAVAGHVELPRVPDHCVHNGNIFWFKTRTRSIRDTFIRFMKDAGIVVLFHFTPLHSSVFGEKTGRFSGLDRHTTVESEKLVRLPLYYDMTDEEQRTVLHHIERFFEEDEKVS</sequence>
<dbReference type="OrthoDB" id="416253at2759"/>
<dbReference type="InterPro" id="IPR012749">
    <property type="entry name" value="WecE-like"/>
</dbReference>
<dbReference type="CDD" id="cd00616">
    <property type="entry name" value="AHBA_syn"/>
    <property type="match status" value="1"/>
</dbReference>